<organism evidence="2 3">
    <name type="scientific">Pseudoroseicyclus aestuarii</name>
    <dbReference type="NCBI Taxonomy" id="1795041"/>
    <lineage>
        <taxon>Bacteria</taxon>
        <taxon>Pseudomonadati</taxon>
        <taxon>Pseudomonadota</taxon>
        <taxon>Alphaproteobacteria</taxon>
        <taxon>Rhodobacterales</taxon>
        <taxon>Paracoccaceae</taxon>
        <taxon>Pseudoroseicyclus</taxon>
    </lineage>
</organism>
<dbReference type="InterPro" id="IPR010331">
    <property type="entry name" value="ExoD"/>
</dbReference>
<dbReference type="Proteomes" id="UP000248311">
    <property type="component" value="Unassembled WGS sequence"/>
</dbReference>
<reference evidence="2 3" key="1">
    <citation type="submission" date="2018-06" db="EMBL/GenBank/DDBJ databases">
        <title>Genomic Encyclopedia of Type Strains, Phase III (KMG-III): the genomes of soil and plant-associated and newly described type strains.</title>
        <authorList>
            <person name="Whitman W."/>
        </authorList>
    </citation>
    <scope>NUCLEOTIDE SEQUENCE [LARGE SCALE GENOMIC DNA]</scope>
    <source>
        <strain evidence="2 3">CECT 9025</strain>
    </source>
</reference>
<feature type="transmembrane region" description="Helical" evidence="1">
    <location>
        <begin position="53"/>
        <end position="73"/>
    </location>
</feature>
<protein>
    <recommendedName>
        <fullName evidence="4">Exopolysaccharide synthesis protein ExoD</fullName>
    </recommendedName>
</protein>
<dbReference type="AlphaFoldDB" id="A0A318SMV8"/>
<feature type="transmembrane region" description="Helical" evidence="1">
    <location>
        <begin position="169"/>
        <end position="189"/>
    </location>
</feature>
<keyword evidence="1" id="KW-1133">Transmembrane helix</keyword>
<comment type="caution">
    <text evidence="2">The sequence shown here is derived from an EMBL/GenBank/DDBJ whole genome shotgun (WGS) entry which is preliminary data.</text>
</comment>
<dbReference type="PANTHER" id="PTHR41795:SF1">
    <property type="entry name" value="EXOPOLYSACCHARIDE SYNTHESIS PROTEIN"/>
    <property type="match status" value="1"/>
</dbReference>
<evidence type="ECO:0000256" key="1">
    <source>
        <dbReference type="SAM" id="Phobius"/>
    </source>
</evidence>
<keyword evidence="3" id="KW-1185">Reference proteome</keyword>
<evidence type="ECO:0000313" key="3">
    <source>
        <dbReference type="Proteomes" id="UP000248311"/>
    </source>
</evidence>
<dbReference type="PIRSF" id="PIRSF033239">
    <property type="entry name" value="ExoD"/>
    <property type="match status" value="1"/>
</dbReference>
<proteinExistence type="predicted"/>
<dbReference type="PANTHER" id="PTHR41795">
    <property type="entry name" value="EXOPOLYSACCHARIDE SYNTHESIS PROTEIN"/>
    <property type="match status" value="1"/>
</dbReference>
<evidence type="ECO:0008006" key="4">
    <source>
        <dbReference type="Google" id="ProtNLM"/>
    </source>
</evidence>
<dbReference type="Pfam" id="PF06055">
    <property type="entry name" value="ExoD"/>
    <property type="match status" value="1"/>
</dbReference>
<accession>A0A318SMV8</accession>
<dbReference type="EMBL" id="QJTE01000006">
    <property type="protein sequence ID" value="PYE81400.1"/>
    <property type="molecule type" value="Genomic_DNA"/>
</dbReference>
<evidence type="ECO:0000313" key="2">
    <source>
        <dbReference type="EMBL" id="PYE81400.1"/>
    </source>
</evidence>
<keyword evidence="1" id="KW-0812">Transmembrane</keyword>
<name>A0A318SMV8_9RHOB</name>
<keyword evidence="1" id="KW-0472">Membrane</keyword>
<gene>
    <name evidence="2" type="ORF">DFP88_10679</name>
</gene>
<sequence length="191" mass="20940">MPATVQELLDRLSDAADGERTGMKDILRTLGPASFLPVMMVPALAVLSPLSGIPGFSSVCGLSIALIAVQMLLHRDHLWLPDWMLRQTVPSGRVTSAVDWLRRPARWLDKISRERLTFLVKRPLSWITQAACLLCGLAMPFLELIPFTSSILGGAVTLMGLSLLARDGLFAFVGFFIMAIPPFAVFWFVGS</sequence>